<comment type="caution">
    <text evidence="18">Lacks conserved residue(s) required for the propagation of feature annotation.</text>
</comment>
<evidence type="ECO:0000256" key="7">
    <source>
        <dbReference type="ARBA" id="ARBA00022771"/>
    </source>
</evidence>
<keyword evidence="15" id="KW-0922">Interferon antiviral system evasion</keyword>
<dbReference type="GO" id="GO:0039645">
    <property type="term" value="P:symbiont-mediated perturbation of host cell cycle G1/S transition checkpoint"/>
    <property type="evidence" value="ECO:0007669"/>
    <property type="project" value="UniProtKB-UniRule"/>
</dbReference>
<evidence type="ECO:0000256" key="8">
    <source>
        <dbReference type="ARBA" id="ARBA00022830"/>
    </source>
</evidence>
<dbReference type="EMBL" id="MF588761">
    <property type="protein sequence ID" value="ATQ38655.1"/>
    <property type="molecule type" value="Genomic_DNA"/>
</dbReference>
<evidence type="ECO:0000256" key="11">
    <source>
        <dbReference type="ARBA" id="ARBA00023125"/>
    </source>
</evidence>
<dbReference type="Pfam" id="PF00527">
    <property type="entry name" value="E7"/>
    <property type="match status" value="1"/>
</dbReference>
<keyword evidence="6 18" id="KW-0479">Metal-binding</keyword>
<dbReference type="GO" id="GO:0003677">
    <property type="term" value="F:DNA binding"/>
    <property type="evidence" value="ECO:0007669"/>
    <property type="project" value="UniProtKB-UniRule"/>
</dbReference>
<dbReference type="HAMAP" id="MF_04004">
    <property type="entry name" value="PPV_E7"/>
    <property type="match status" value="1"/>
</dbReference>
<comment type="subunit">
    <text evidence="18">Homodimer. Homooligomer. Interacts with host RB1; this interaction induces dissociation of RB1-E2F1 complex thereby disrupting RB1 activity. Interacts with host EP300; this interaction represses EP300 transcriptional activity. Interacts with protein E2; this interaction inhibits E7 oncogenic activity. Interacts with host TMEM173/STING; this interaction impairs the ability of TMEM173/STING to sense cytosolic DNA and promote the production of type I interferon (IFN-alpha and IFN-beta).</text>
</comment>
<keyword evidence="17 18" id="KW-1078">G1/S host cell cycle checkpoint dysregulation by virus</keyword>
<keyword evidence="16 18" id="KW-0899">Viral immunoevasion</keyword>
<protein>
    <recommendedName>
        <fullName evidence="18 19">Protein E7</fullName>
    </recommendedName>
</protein>
<reference evidence="20" key="1">
    <citation type="journal article" date="2018" name="MSphere">
        <title>Metagenomic Discovery of 83 New Human Papillomavirus Types in Patients with Immunodeficiency.</title>
        <authorList>
            <person name="Pastrana D.V."/>
            <person name="Peretti A."/>
            <person name="Welch N.L."/>
            <person name="Borgogna C."/>
            <person name="Olivero C."/>
            <person name="Badolato R."/>
            <person name="Notarangelo L.D."/>
            <person name="Gariglio M."/>
            <person name="FitzGerald P.C."/>
            <person name="McIntosh C.E."/>
            <person name="Reeves J."/>
            <person name="Starrett G.J."/>
            <person name="Bliskovsky V."/>
            <person name="Velez D."/>
            <person name="Brownell I."/>
            <person name="Yarchoan R."/>
            <person name="Wyvill K.M."/>
            <person name="Uldrick T.S."/>
            <person name="Maldarelli F."/>
            <person name="Lisco A."/>
            <person name="Sereti I."/>
            <person name="Gonzalez C.M."/>
            <person name="Androphy E.J."/>
            <person name="McBride A.A."/>
            <person name="Van Doorslaer K."/>
            <person name="Garcia F."/>
            <person name="Dvoretzky I."/>
            <person name="Liu J.S."/>
            <person name="Han J."/>
            <person name="Murphy P.M."/>
            <person name="McDermott D.H."/>
            <person name="Buck C.B."/>
        </authorList>
    </citation>
    <scope>NUCLEOTIDE SEQUENCE</scope>
    <source>
        <strain evidence="20">IGamma07_m090c84</strain>
    </source>
</reference>
<dbReference type="Gene3D" id="3.30.160.330">
    <property type="match status" value="1"/>
</dbReference>
<comment type="similarity">
    <text evidence="18 19">Belongs to the papillomaviridae E7 protein family.</text>
</comment>
<dbReference type="GO" id="GO:0006351">
    <property type="term" value="P:DNA-templated transcription"/>
    <property type="evidence" value="ECO:0007669"/>
    <property type="project" value="UniProtKB-UniRule"/>
</dbReference>
<keyword evidence="12 18" id="KW-0010">Activator</keyword>
<evidence type="ECO:0000256" key="13">
    <source>
        <dbReference type="ARBA" id="ARBA00023163"/>
    </source>
</evidence>
<evidence type="ECO:0000256" key="9">
    <source>
        <dbReference type="ARBA" id="ARBA00022833"/>
    </source>
</evidence>
<keyword evidence="2 18" id="KW-0244">Early protein</keyword>
<dbReference type="GO" id="GO:0019904">
    <property type="term" value="F:protein domain specific binding"/>
    <property type="evidence" value="ECO:0007669"/>
    <property type="project" value="UniProtKB-UniRule"/>
</dbReference>
<evidence type="ECO:0000256" key="12">
    <source>
        <dbReference type="ARBA" id="ARBA00023159"/>
    </source>
</evidence>
<evidence type="ECO:0000256" key="2">
    <source>
        <dbReference type="ARBA" id="ARBA00022518"/>
    </source>
</evidence>
<keyword evidence="9 18" id="KW-0862">Zinc</keyword>
<comment type="function">
    <text evidence="18">Plays a role in viral genome replication by driving entry of quiescent cells into the cell cycle. Stimulation of progression from G1 to S phase allows the virus to efficiently use the cellular DNA replicating machinery to achieve viral genome replication. E7 protein has both transforming and trans-activating activities. Induces the disassembly of the E2F1 transcription factor from RB1, with subsequent transcriptional activation of E2F1-regulated S-phase genes. Interferes with host histone deacetylation mediated by HDAC1 and HDAC2, leading to transcription activation. Plays also a role in the inhibition of both antiviral and antiproliferative functions of host interferon alpha. Interaction with host TMEM173/STING impairs the ability of TMEM173/STING to sense cytosolic DNA and promote the production of type I interferon (IFN-alpha and IFN-beta).</text>
</comment>
<feature type="short sequence motif" description="Nuclear export signal" evidence="18">
    <location>
        <begin position="67"/>
        <end position="75"/>
    </location>
</feature>
<evidence type="ECO:0000256" key="3">
    <source>
        <dbReference type="ARBA" id="ARBA00022562"/>
    </source>
</evidence>
<evidence type="ECO:0000256" key="17">
    <source>
        <dbReference type="ARBA" id="ARBA00023309"/>
    </source>
</evidence>
<comment type="subcellular location">
    <subcellularLocation>
        <location evidence="18">Host cytoplasm</location>
    </subcellularLocation>
    <subcellularLocation>
        <location evidence="18">Host nucleus</location>
    </subcellularLocation>
    <text evidence="18">Predominantly found in the host nucleus.</text>
</comment>
<evidence type="ECO:0000256" key="19">
    <source>
        <dbReference type="PIRNR" id="PIRNR003407"/>
    </source>
</evidence>
<keyword evidence="11 18" id="KW-0238">DNA-binding</keyword>
<keyword evidence="1 18" id="KW-1121">Modulation of host cell cycle by virus</keyword>
<dbReference type="GO" id="GO:0052170">
    <property type="term" value="P:symbiont-mediated suppression of host innate immune response"/>
    <property type="evidence" value="ECO:0007669"/>
    <property type="project" value="UniProtKB-KW"/>
</dbReference>
<evidence type="ECO:0000256" key="15">
    <source>
        <dbReference type="ARBA" id="ARBA00023258"/>
    </source>
</evidence>
<dbReference type="InterPro" id="IPR000148">
    <property type="entry name" value="Papilloma_E7"/>
</dbReference>
<dbReference type="GO" id="GO:0042025">
    <property type="term" value="C:host cell nucleus"/>
    <property type="evidence" value="ECO:0007669"/>
    <property type="project" value="UniProtKB-SubCell"/>
</dbReference>
<name>A0A2D2AMF9_9PAPI</name>
<dbReference type="SUPFAM" id="SSF161234">
    <property type="entry name" value="E7 C-terminal domain-like"/>
    <property type="match status" value="1"/>
</dbReference>
<evidence type="ECO:0000256" key="16">
    <source>
        <dbReference type="ARBA" id="ARBA00023280"/>
    </source>
</evidence>
<evidence type="ECO:0000256" key="4">
    <source>
        <dbReference type="ARBA" id="ARBA00022581"/>
    </source>
</evidence>
<keyword evidence="13 18" id="KW-0804">Transcription</keyword>
<dbReference type="GO" id="GO:0039502">
    <property type="term" value="P:symbiont-mediated suppression of host type I interferon-mediated signaling pathway"/>
    <property type="evidence" value="ECO:0007669"/>
    <property type="project" value="UniProtKB-UniRule"/>
</dbReference>
<evidence type="ECO:0000256" key="6">
    <source>
        <dbReference type="ARBA" id="ARBA00022723"/>
    </source>
</evidence>
<proteinExistence type="inferred from homology"/>
<evidence type="ECO:0000256" key="5">
    <source>
        <dbReference type="ARBA" id="ARBA00022632"/>
    </source>
</evidence>
<organism evidence="20">
    <name type="scientific">Gammapapillomavirus 7</name>
    <dbReference type="NCBI Taxonomy" id="1175849"/>
    <lineage>
        <taxon>Viruses</taxon>
        <taxon>Monodnaviria</taxon>
        <taxon>Shotokuvirae</taxon>
        <taxon>Cossaviricota</taxon>
        <taxon>Papovaviricetes</taxon>
        <taxon>Zurhausenvirales</taxon>
        <taxon>Papillomaviridae</taxon>
        <taxon>Firstpapillomavirinae</taxon>
        <taxon>Gammapapillomavirus</taxon>
    </lineage>
</organism>
<keyword evidence="10 18" id="KW-0805">Transcription regulation</keyword>
<keyword evidence="4 18" id="KW-0945">Host-virus interaction</keyword>
<dbReference type="GO" id="GO:0003700">
    <property type="term" value="F:DNA-binding transcription factor activity"/>
    <property type="evidence" value="ECO:0007669"/>
    <property type="project" value="UniProtKB-UniRule"/>
</dbReference>
<keyword evidence="5 18" id="KW-1090">Inhibition of host innate immune response by virus</keyword>
<evidence type="ECO:0000256" key="10">
    <source>
        <dbReference type="ARBA" id="ARBA00023015"/>
    </source>
</evidence>
<comment type="function">
    <text evidence="19">E7 protein has both transforming and trans-activating activities.</text>
</comment>
<evidence type="ECO:0000256" key="1">
    <source>
        <dbReference type="ARBA" id="ARBA00022504"/>
    </source>
</evidence>
<dbReference type="GO" id="GO:0008270">
    <property type="term" value="F:zinc ion binding"/>
    <property type="evidence" value="ECO:0007669"/>
    <property type="project" value="UniProtKB-KW"/>
</dbReference>
<dbReference type="PIRSF" id="PIRSF003407">
    <property type="entry name" value="Papvi_E7"/>
    <property type="match status" value="1"/>
</dbReference>
<comment type="domain">
    <text evidence="18">The E7 terminal domain is an intrinsically disordered domain, whose flexibility and conformational transitions confer target adaptability to the oncoprotein. It allows adaptation to a variety of protein targets and exposes the PEST degradation sequence that regulates its turnover in the cell.</text>
</comment>
<gene>
    <name evidence="18 20" type="primary">E7</name>
</gene>
<evidence type="ECO:0000256" key="18">
    <source>
        <dbReference type="HAMAP-Rule" id="MF_04004"/>
    </source>
</evidence>
<accession>A0A2D2AMF9</accession>
<keyword evidence="8 18" id="KW-1114">Inhibition of host interferon signaling pathway by virus</keyword>
<evidence type="ECO:0000313" key="20">
    <source>
        <dbReference type="EMBL" id="ATQ38655.1"/>
    </source>
</evidence>
<sequence length="93" mass="10223">MHGTVPDIKDIVLEDVNELILPANLLSNEDLSAEAELDSAHVPFQIVAYCVCGTKLKFSVAASPEGIRRFEQLLLGELLFLCSGCSKRIRHGR</sequence>
<dbReference type="GO" id="GO:0030430">
    <property type="term" value="C:host cell cytoplasm"/>
    <property type="evidence" value="ECO:0007669"/>
    <property type="project" value="UniProtKB-SubCell"/>
</dbReference>
<keyword evidence="3 18" id="KW-1048">Host nucleus</keyword>
<keyword evidence="7 18" id="KW-0863">Zinc-finger</keyword>
<keyword evidence="14 18" id="KW-1035">Host cytoplasm</keyword>
<comment type="PTM">
    <text evidence="18">Highly phosphorylated.</text>
</comment>
<evidence type="ECO:0000256" key="14">
    <source>
        <dbReference type="ARBA" id="ARBA00023200"/>
    </source>
</evidence>